<dbReference type="GO" id="GO:0008381">
    <property type="term" value="F:mechanosensitive monoatomic ion channel activity"/>
    <property type="evidence" value="ECO:0007669"/>
    <property type="project" value="UniProtKB-ARBA"/>
</dbReference>
<dbReference type="AlphaFoldDB" id="A0A076LV54"/>
<evidence type="ECO:0000256" key="2">
    <source>
        <dbReference type="ARBA" id="ARBA00008017"/>
    </source>
</evidence>
<dbReference type="Pfam" id="PF00924">
    <property type="entry name" value="MS_channel_2nd"/>
    <property type="match status" value="1"/>
</dbReference>
<keyword evidence="5 6" id="KW-0472">Membrane</keyword>
<feature type="transmembrane region" description="Helical" evidence="6">
    <location>
        <begin position="71"/>
        <end position="91"/>
    </location>
</feature>
<gene>
    <name evidence="8" type="ORF">ETEE_3919</name>
</gene>
<feature type="transmembrane region" description="Helical" evidence="6">
    <location>
        <begin position="40"/>
        <end position="59"/>
    </location>
</feature>
<feature type="domain" description="Mechanosensitive ion channel MscS" evidence="7">
    <location>
        <begin position="159"/>
        <end position="226"/>
    </location>
</feature>
<reference evidence="8 9" key="1">
    <citation type="journal article" date="2012" name="PLoS ONE">
        <title>Edwardsiella comparative phylogenomics reveal the new intra/inter-species taxonomic relationships, virulence evolution and niche adaptation mechanisms.</title>
        <authorList>
            <person name="Yang M."/>
            <person name="Lv Y."/>
            <person name="Xiao J."/>
            <person name="Wu H."/>
            <person name="Zheng H."/>
            <person name="Liu Q."/>
            <person name="Zhang Y."/>
            <person name="Wang Q."/>
        </authorList>
    </citation>
    <scope>NUCLEOTIDE SEQUENCE [LARGE SCALE GENOMIC DNA]</scope>
    <source>
        <strain evidence="9">080813</strain>
    </source>
</reference>
<dbReference type="Gene3D" id="2.30.30.60">
    <property type="match status" value="1"/>
</dbReference>
<evidence type="ECO:0000256" key="1">
    <source>
        <dbReference type="ARBA" id="ARBA00004141"/>
    </source>
</evidence>
<dbReference type="PANTHER" id="PTHR43634">
    <property type="entry name" value="OW CONDUCTANCE MECHANOSENSITIVE CHANNEL"/>
    <property type="match status" value="1"/>
</dbReference>
<evidence type="ECO:0000256" key="5">
    <source>
        <dbReference type="ARBA" id="ARBA00023136"/>
    </source>
</evidence>
<protein>
    <recommendedName>
        <fullName evidence="7">Mechanosensitive ion channel MscS domain-containing protein</fullName>
    </recommendedName>
</protein>
<dbReference type="SUPFAM" id="SSF82861">
    <property type="entry name" value="Mechanosensitive channel protein MscS (YggB), transmembrane region"/>
    <property type="match status" value="1"/>
</dbReference>
<comment type="similarity">
    <text evidence="2">Belongs to the MscS (TC 1.A.23) family.</text>
</comment>
<evidence type="ECO:0000256" key="4">
    <source>
        <dbReference type="ARBA" id="ARBA00022989"/>
    </source>
</evidence>
<keyword evidence="4 6" id="KW-1133">Transmembrane helix</keyword>
<dbReference type="KEGG" id="ete:ETEE_3919"/>
<dbReference type="GO" id="GO:0016020">
    <property type="term" value="C:membrane"/>
    <property type="evidence" value="ECO:0007669"/>
    <property type="project" value="UniProtKB-SubCell"/>
</dbReference>
<comment type="subcellular location">
    <subcellularLocation>
        <location evidence="1">Membrane</location>
        <topology evidence="1">Multi-pass membrane protein</topology>
    </subcellularLocation>
</comment>
<dbReference type="HOGENOM" id="CLU_037945_0_0_6"/>
<evidence type="ECO:0000259" key="7">
    <source>
        <dbReference type="Pfam" id="PF00924"/>
    </source>
</evidence>
<name>A0A076LV54_9GAMM</name>
<dbReference type="InterPro" id="IPR045042">
    <property type="entry name" value="YnaI-like"/>
</dbReference>
<dbReference type="InterPro" id="IPR010920">
    <property type="entry name" value="LSM_dom_sf"/>
</dbReference>
<keyword evidence="3 6" id="KW-0812">Transmembrane</keyword>
<proteinExistence type="inferred from homology"/>
<organism evidence="8 9">
    <name type="scientific">Edwardsiella anguillarum ET080813</name>
    <dbReference type="NCBI Taxonomy" id="667120"/>
    <lineage>
        <taxon>Bacteria</taxon>
        <taxon>Pseudomonadati</taxon>
        <taxon>Pseudomonadota</taxon>
        <taxon>Gammaproteobacteria</taxon>
        <taxon>Enterobacterales</taxon>
        <taxon>Hafniaceae</taxon>
        <taxon>Edwardsiella</taxon>
    </lineage>
</organism>
<dbReference type="Gene3D" id="1.10.287.1260">
    <property type="match status" value="1"/>
</dbReference>
<feature type="transmembrane region" description="Helical" evidence="6">
    <location>
        <begin position="137"/>
        <end position="156"/>
    </location>
</feature>
<dbReference type="Proteomes" id="UP000028681">
    <property type="component" value="Chromosome"/>
</dbReference>
<dbReference type="InterPro" id="IPR011014">
    <property type="entry name" value="MscS_channel_TM-2"/>
</dbReference>
<dbReference type="GeneID" id="33941274"/>
<dbReference type="SUPFAM" id="SSF50182">
    <property type="entry name" value="Sm-like ribonucleoproteins"/>
    <property type="match status" value="1"/>
</dbReference>
<dbReference type="PANTHER" id="PTHR43634:SF2">
    <property type="entry name" value="LOW CONDUCTANCE MECHANOSENSITIVE CHANNEL YNAI"/>
    <property type="match status" value="1"/>
</dbReference>
<dbReference type="EMBL" id="CP006664">
    <property type="protein sequence ID" value="AIJ10328.1"/>
    <property type="molecule type" value="Genomic_DNA"/>
</dbReference>
<evidence type="ECO:0000256" key="6">
    <source>
        <dbReference type="SAM" id="Phobius"/>
    </source>
</evidence>
<evidence type="ECO:0000256" key="3">
    <source>
        <dbReference type="ARBA" id="ARBA00022692"/>
    </source>
</evidence>
<dbReference type="RefSeq" id="WP_034163321.1">
    <property type="nucleotide sequence ID" value="NZ_CP006664.1"/>
</dbReference>
<dbReference type="InterPro" id="IPR023408">
    <property type="entry name" value="MscS_beta-dom_sf"/>
</dbReference>
<evidence type="ECO:0000313" key="9">
    <source>
        <dbReference type="Proteomes" id="UP000028681"/>
    </source>
</evidence>
<feature type="transmembrane region" description="Helical" evidence="6">
    <location>
        <begin position="112"/>
        <end position="131"/>
    </location>
</feature>
<dbReference type="InterPro" id="IPR006685">
    <property type="entry name" value="MscS_channel_2nd"/>
</dbReference>
<evidence type="ECO:0000313" key="8">
    <source>
        <dbReference type="EMBL" id="AIJ10328.1"/>
    </source>
</evidence>
<feature type="transmembrane region" description="Helical" evidence="6">
    <location>
        <begin position="12"/>
        <end position="28"/>
    </location>
</feature>
<sequence length="323" mass="35689">MALIVEKLHAHLILAAVLLLLSAMVYGLRKCRGNRGTALLQVAQTLLWLLLVLLLCEGIKKYLVMVGLWPWIKYISFCQTILIIFVLFKAISSAINIIADRQVKNGINRSKTLVVIRAINIITLFLLATLFGEQLGLNMSGLLTFGGVGGVAIGIASRNILSNLLSGVMLYFDRPFNVGDWIRLPEKNTEGVVTEISLRTTKIITFDQKPLYIPNAVFSSIMIENPGRSDYRKVELAAIVKSFDAQQVNALLGLIGDKVAQDPRVNGQLDTFIHMHSITKDGIQILISLFANTRDYEVYLALRQSLIVYTVDAASAQGLEVTC</sequence>
<accession>A0A076LV54</accession>